<dbReference type="Pfam" id="PF09926">
    <property type="entry name" value="DUF2158"/>
    <property type="match status" value="1"/>
</dbReference>
<protein>
    <submittedName>
        <fullName evidence="1">DUF2158 domain-containing protein</fullName>
    </submittedName>
</protein>
<dbReference type="InterPro" id="IPR019226">
    <property type="entry name" value="DUF2158"/>
</dbReference>
<dbReference type="Proteomes" id="UP000325141">
    <property type="component" value="Unassembled WGS sequence"/>
</dbReference>
<sequence length="68" mass="7687">MEPKFKIGDVVELNSGGPQMTITVAENIHAVTRKKLPFKGIVTTVWFEYNSKFESKFPQDALSLTKEN</sequence>
<dbReference type="AlphaFoldDB" id="A0A5M6CL54"/>
<evidence type="ECO:0000313" key="2">
    <source>
        <dbReference type="Proteomes" id="UP000325141"/>
    </source>
</evidence>
<evidence type="ECO:0000313" key="1">
    <source>
        <dbReference type="EMBL" id="KAA5535756.1"/>
    </source>
</evidence>
<reference evidence="1 2" key="1">
    <citation type="submission" date="2019-09" db="EMBL/GenBank/DDBJ databases">
        <title>Genome sequence and assembly of Flavobacterium sp.</title>
        <authorList>
            <person name="Chhetri G."/>
        </authorList>
    </citation>
    <scope>NUCLEOTIDE SEQUENCE [LARGE SCALE GENOMIC DNA]</scope>
    <source>
        <strain evidence="1 2">SNL9</strain>
    </source>
</reference>
<dbReference type="EMBL" id="VWSG01000003">
    <property type="protein sequence ID" value="KAA5535756.1"/>
    <property type="molecule type" value="Genomic_DNA"/>
</dbReference>
<dbReference type="RefSeq" id="WP_150010812.1">
    <property type="nucleotide sequence ID" value="NZ_VWSG01000003.1"/>
</dbReference>
<accession>A0A5M6CL54</accession>
<gene>
    <name evidence="1" type="ORF">F0460_04780</name>
</gene>
<proteinExistence type="predicted"/>
<comment type="caution">
    <text evidence="1">The sequence shown here is derived from an EMBL/GenBank/DDBJ whole genome shotgun (WGS) entry which is preliminary data.</text>
</comment>
<organism evidence="1 2">
    <name type="scientific">Paenimyroides baculatum</name>
    <dbReference type="NCBI Taxonomy" id="2608000"/>
    <lineage>
        <taxon>Bacteria</taxon>
        <taxon>Pseudomonadati</taxon>
        <taxon>Bacteroidota</taxon>
        <taxon>Flavobacteriia</taxon>
        <taxon>Flavobacteriales</taxon>
        <taxon>Flavobacteriaceae</taxon>
        <taxon>Paenimyroides</taxon>
    </lineage>
</organism>
<name>A0A5M6CL54_9FLAO</name>
<keyword evidence="2" id="KW-1185">Reference proteome</keyword>